<accession>A0A0D5NLS3</accession>
<feature type="domain" description="HD" evidence="3">
    <location>
        <begin position="16"/>
        <end position="178"/>
    </location>
</feature>
<name>A0A0D5NLS3_9BACL</name>
<dbReference type="HOGENOM" id="CLU_039453_5_1_9"/>
<evidence type="ECO:0000313" key="4">
    <source>
        <dbReference type="EMBL" id="AJY76196.1"/>
    </source>
</evidence>
<evidence type="ECO:0000256" key="1">
    <source>
        <dbReference type="ARBA" id="ARBA00022723"/>
    </source>
</evidence>
<dbReference type="EMBL" id="CP011058">
    <property type="protein sequence ID" value="AJY76196.1"/>
    <property type="molecule type" value="Genomic_DNA"/>
</dbReference>
<dbReference type="SUPFAM" id="SSF109604">
    <property type="entry name" value="HD-domain/PDEase-like"/>
    <property type="match status" value="1"/>
</dbReference>
<organism evidence="4 5">
    <name type="scientific">Paenibacillus beijingensis</name>
    <dbReference type="NCBI Taxonomy" id="1126833"/>
    <lineage>
        <taxon>Bacteria</taxon>
        <taxon>Bacillati</taxon>
        <taxon>Bacillota</taxon>
        <taxon>Bacilli</taxon>
        <taxon>Bacillales</taxon>
        <taxon>Paenibacillaceae</taxon>
        <taxon>Paenibacillus</taxon>
    </lineage>
</organism>
<sequence length="196" mass="22997">MKENTFQKQIKFLIEIDKLKTIERKTRIIHGPRLENDAEHSWHLAMMALILHEHANAEVDIFKVIKMLLVHDLVEIDAGDTFAYDVQGQEDKFEREHRAANRLFGLLPDEQKNELMDLWVEFEQKETNEAKYAAALDRLQPLIHNHMNQGDTWRKYGITSKQILNRNSEIANGSEELWNYAQEIIQKSLDEGMLSE</sequence>
<dbReference type="GO" id="GO:0005737">
    <property type="term" value="C:cytoplasm"/>
    <property type="evidence" value="ECO:0007669"/>
    <property type="project" value="TreeGrafter"/>
</dbReference>
<dbReference type="PATRIC" id="fig|1126833.4.peg.4081"/>
<dbReference type="InterPro" id="IPR006674">
    <property type="entry name" value="HD_domain"/>
</dbReference>
<proteinExistence type="predicted"/>
<evidence type="ECO:0000313" key="5">
    <source>
        <dbReference type="Proteomes" id="UP000032633"/>
    </source>
</evidence>
<keyword evidence="2 4" id="KW-0378">Hydrolase</keyword>
<evidence type="ECO:0000259" key="3">
    <source>
        <dbReference type="Pfam" id="PF13023"/>
    </source>
</evidence>
<dbReference type="AlphaFoldDB" id="A0A0D5NLS3"/>
<evidence type="ECO:0000256" key="2">
    <source>
        <dbReference type="ARBA" id="ARBA00022801"/>
    </source>
</evidence>
<dbReference type="InterPro" id="IPR039356">
    <property type="entry name" value="YfbR/HDDC2"/>
</dbReference>
<dbReference type="RefSeq" id="WP_045671624.1">
    <property type="nucleotide sequence ID" value="NZ_CP011058.1"/>
</dbReference>
<dbReference type="Gene3D" id="1.10.3210.10">
    <property type="entry name" value="Hypothetical protein af1432"/>
    <property type="match status" value="1"/>
</dbReference>
<keyword evidence="1" id="KW-0479">Metal-binding</keyword>
<dbReference type="OrthoDB" id="9796032at2"/>
<dbReference type="PANTHER" id="PTHR11845:SF13">
    <property type="entry name" value="5'-DEOXYNUCLEOTIDASE HDDC2"/>
    <property type="match status" value="1"/>
</dbReference>
<reference evidence="5" key="2">
    <citation type="submission" date="2015-03" db="EMBL/GenBank/DDBJ databases">
        <title>Genome sequence of Paenibacillus beijingensis strain DSM 24997T.</title>
        <authorList>
            <person name="Kwak Y."/>
            <person name="Shin J.-H."/>
        </authorList>
    </citation>
    <scope>NUCLEOTIDE SEQUENCE [LARGE SCALE GENOMIC DNA]</scope>
    <source>
        <strain evidence="5">DSM 24997</strain>
    </source>
</reference>
<dbReference type="PANTHER" id="PTHR11845">
    <property type="entry name" value="5'-DEOXYNUCLEOTIDASE HDDC2"/>
    <property type="match status" value="1"/>
</dbReference>
<gene>
    <name evidence="4" type="ORF">VN24_18540</name>
</gene>
<dbReference type="Proteomes" id="UP000032633">
    <property type="component" value="Chromosome"/>
</dbReference>
<protein>
    <submittedName>
        <fullName evidence="4">Phosphohydrolase</fullName>
    </submittedName>
</protein>
<dbReference type="GO" id="GO:0002953">
    <property type="term" value="F:5'-deoxynucleotidase activity"/>
    <property type="evidence" value="ECO:0007669"/>
    <property type="project" value="InterPro"/>
</dbReference>
<keyword evidence="5" id="KW-1185">Reference proteome</keyword>
<reference evidence="4 5" key="1">
    <citation type="journal article" date="2015" name="J. Biotechnol.">
        <title>Complete genome sequence of Paenibacillus beijingensis 7188(T) (=DSM 24997(T)), a novel rhizobacterium from jujube garden soil.</title>
        <authorList>
            <person name="Kwak Y."/>
            <person name="Shin J.H."/>
        </authorList>
    </citation>
    <scope>NUCLEOTIDE SEQUENCE [LARGE SCALE GENOMIC DNA]</scope>
    <source>
        <strain evidence="4 5">DSM 24997</strain>
    </source>
</reference>
<dbReference type="STRING" id="1126833.VN24_18540"/>
<dbReference type="KEGG" id="pbj:VN24_18540"/>
<dbReference type="GO" id="GO:0046872">
    <property type="term" value="F:metal ion binding"/>
    <property type="evidence" value="ECO:0007669"/>
    <property type="project" value="UniProtKB-KW"/>
</dbReference>
<dbReference type="Pfam" id="PF13023">
    <property type="entry name" value="HD_3"/>
    <property type="match status" value="1"/>
</dbReference>